<sequence length="109" mass="12420">MLMKFSVIVFSSGIRLEDDAVVPSSRRDWADLISQRERGRSGKDERIKLTETIHYRFQDEFTYPITECMASTCERVGCGDKLERNAAPKWSELVEKSRGNGLDQGADCQ</sequence>
<organism evidence="1">
    <name type="scientific">Cucumis melo</name>
    <name type="common">Muskmelon</name>
    <dbReference type="NCBI Taxonomy" id="3656"/>
    <lineage>
        <taxon>Eukaryota</taxon>
        <taxon>Viridiplantae</taxon>
        <taxon>Streptophyta</taxon>
        <taxon>Embryophyta</taxon>
        <taxon>Tracheophyta</taxon>
        <taxon>Spermatophyta</taxon>
        <taxon>Magnoliopsida</taxon>
        <taxon>eudicotyledons</taxon>
        <taxon>Gunneridae</taxon>
        <taxon>Pentapetalae</taxon>
        <taxon>rosids</taxon>
        <taxon>fabids</taxon>
        <taxon>Cucurbitales</taxon>
        <taxon>Cucurbitaceae</taxon>
        <taxon>Benincaseae</taxon>
        <taxon>Cucumis</taxon>
    </lineage>
</organism>
<protein>
    <submittedName>
        <fullName evidence="1">Uncharacterized protein</fullName>
    </submittedName>
</protein>
<accession>A0A9I9DDF3</accession>
<dbReference type="Gramene" id="MELO3C016797.2.1">
    <property type="protein sequence ID" value="MELO3C016797.2.1"/>
    <property type="gene ID" value="MELO3C016797.2"/>
</dbReference>
<dbReference type="AlphaFoldDB" id="A0A9I9DDF3"/>
<proteinExistence type="predicted"/>
<name>A0A9I9DDF3_CUCME</name>
<evidence type="ECO:0000313" key="1">
    <source>
        <dbReference type="EnsemblPlants" id="MELO3C016797.2.1"/>
    </source>
</evidence>
<reference evidence="1" key="1">
    <citation type="submission" date="2023-03" db="UniProtKB">
        <authorList>
            <consortium name="EnsemblPlants"/>
        </authorList>
    </citation>
    <scope>IDENTIFICATION</scope>
</reference>
<dbReference type="EnsemblPlants" id="MELO3C016797.2.1">
    <property type="protein sequence ID" value="MELO3C016797.2.1"/>
    <property type="gene ID" value="MELO3C016797.2"/>
</dbReference>